<evidence type="ECO:0000259" key="2">
    <source>
        <dbReference type="Pfam" id="PF12804"/>
    </source>
</evidence>
<dbReference type="Gene3D" id="3.90.550.10">
    <property type="entry name" value="Spore Coat Polysaccharide Biosynthesis Protein SpsA, Chain A"/>
    <property type="match status" value="1"/>
</dbReference>
<dbReference type="GO" id="GO:0016779">
    <property type="term" value="F:nucleotidyltransferase activity"/>
    <property type="evidence" value="ECO:0007669"/>
    <property type="project" value="UniProtKB-ARBA"/>
</dbReference>
<evidence type="ECO:0000313" key="3">
    <source>
        <dbReference type="EMBL" id="XCP82899.1"/>
    </source>
</evidence>
<dbReference type="SUPFAM" id="SSF53448">
    <property type="entry name" value="Nucleotide-diphospho-sugar transferases"/>
    <property type="match status" value="1"/>
</dbReference>
<dbReference type="PANTHER" id="PTHR19136:SF81">
    <property type="entry name" value="MOLYBDENUM COFACTOR GUANYLYLTRANSFERASE"/>
    <property type="match status" value="1"/>
</dbReference>
<sequence length="228" mass="22934">MTGALDAVVLAGGTALRMGGVSKPDVLLAGRRLLDHVLEGIGGLRASGVIPPGRTVVVCPEDVALPEGVLRALEDPPLGGPVAGIAAGLAALAQGGGPVGAAPVTAVLTCDAPGAPAALPALLGALEGERAGAGADGACARAEDHAQYLLGAYRTLALRRAVAPGGRPLRDVAVRRALGALRVREVTGTADAAADLDTWEQVRAWRGRGRTAPPHWSARILTQRVPPQ</sequence>
<dbReference type="RefSeq" id="WP_366181133.1">
    <property type="nucleotide sequence ID" value="NZ_CP159989.1"/>
</dbReference>
<feature type="domain" description="MobA-like NTP transferase" evidence="2">
    <location>
        <begin position="7"/>
        <end position="162"/>
    </location>
</feature>
<evidence type="ECO:0000256" key="1">
    <source>
        <dbReference type="ARBA" id="ARBA00022679"/>
    </source>
</evidence>
<keyword evidence="1 3" id="KW-0808">Transferase</keyword>
<dbReference type="PANTHER" id="PTHR19136">
    <property type="entry name" value="MOLYBDENUM COFACTOR GUANYLYLTRANSFERASE"/>
    <property type="match status" value="1"/>
</dbReference>
<proteinExistence type="predicted"/>
<dbReference type="InterPro" id="IPR029044">
    <property type="entry name" value="Nucleotide-diphossugar_trans"/>
</dbReference>
<organism evidence="3">
    <name type="scientific">Actinomyces timonensis</name>
    <dbReference type="NCBI Taxonomy" id="1288391"/>
    <lineage>
        <taxon>Bacteria</taxon>
        <taxon>Bacillati</taxon>
        <taxon>Actinomycetota</taxon>
        <taxon>Actinomycetes</taxon>
        <taxon>Actinomycetales</taxon>
        <taxon>Actinomycetaceae</taxon>
        <taxon>Actinomyces</taxon>
    </lineage>
</organism>
<dbReference type="InterPro" id="IPR025877">
    <property type="entry name" value="MobA-like_NTP_Trfase"/>
</dbReference>
<name>A0AAU8N5V2_9ACTO</name>
<dbReference type="EMBL" id="CP159989">
    <property type="protein sequence ID" value="XCP82899.1"/>
    <property type="molecule type" value="Genomic_DNA"/>
</dbReference>
<gene>
    <name evidence="3" type="ORF">ABXS69_03100</name>
</gene>
<dbReference type="AlphaFoldDB" id="A0AAU8N5V2"/>
<accession>A0AAU8N5V2</accession>
<protein>
    <submittedName>
        <fullName evidence="3">NTP transferase domain-containing protein</fullName>
    </submittedName>
</protein>
<dbReference type="Pfam" id="PF12804">
    <property type="entry name" value="NTP_transf_3"/>
    <property type="match status" value="1"/>
</dbReference>
<reference evidence="3" key="1">
    <citation type="submission" date="2024-05" db="EMBL/GenBank/DDBJ databases">
        <title>Draft genome assemblies of 36 bacteria isolated from hibernating arctic ground squirrels.</title>
        <authorList>
            <person name="McKee H."/>
            <person name="Mullen L."/>
            <person name="Drown D.M."/>
            <person name="Duddleston K.N."/>
        </authorList>
    </citation>
    <scope>NUCLEOTIDE SEQUENCE</scope>
    <source>
        <strain evidence="3">AR004</strain>
    </source>
</reference>